<proteinExistence type="predicted"/>
<evidence type="ECO:0000313" key="2">
    <source>
        <dbReference type="Proteomes" id="UP001201262"/>
    </source>
</evidence>
<dbReference type="InterPro" id="IPR029058">
    <property type="entry name" value="AB_hydrolase_fold"/>
</dbReference>
<dbReference type="Gene3D" id="3.40.50.1820">
    <property type="entry name" value="alpha/beta hydrolase"/>
    <property type="match status" value="1"/>
</dbReference>
<reference evidence="1" key="1">
    <citation type="submission" date="2021-12" db="EMBL/GenBank/DDBJ databases">
        <title>Convergent genome expansion in fungi linked to evolution of root-endophyte symbiosis.</title>
        <authorList>
            <consortium name="DOE Joint Genome Institute"/>
            <person name="Ke Y.-H."/>
            <person name="Bonito G."/>
            <person name="Liao H.-L."/>
            <person name="Looney B."/>
            <person name="Rojas-Flechas A."/>
            <person name="Nash J."/>
            <person name="Hameed K."/>
            <person name="Schadt C."/>
            <person name="Martin F."/>
            <person name="Crous P.W."/>
            <person name="Miettinen O."/>
            <person name="Magnuson J.K."/>
            <person name="Labbe J."/>
            <person name="Jacobson D."/>
            <person name="Doktycz M.J."/>
            <person name="Veneault-Fourrey C."/>
            <person name="Kuo A."/>
            <person name="Mondo S."/>
            <person name="Calhoun S."/>
            <person name="Riley R."/>
            <person name="Ohm R."/>
            <person name="LaButti K."/>
            <person name="Andreopoulos B."/>
            <person name="Pangilinan J."/>
            <person name="Nolan M."/>
            <person name="Tritt A."/>
            <person name="Clum A."/>
            <person name="Lipzen A."/>
            <person name="Daum C."/>
            <person name="Barry K."/>
            <person name="Grigoriev I.V."/>
            <person name="Vilgalys R."/>
        </authorList>
    </citation>
    <scope>NUCLEOTIDE SEQUENCE</scope>
    <source>
        <strain evidence="1">PMI_201</strain>
    </source>
</reference>
<dbReference type="SUPFAM" id="SSF53474">
    <property type="entry name" value="alpha/beta-Hydrolases"/>
    <property type="match status" value="1"/>
</dbReference>
<comment type="caution">
    <text evidence="1">The sequence shown here is derived from an EMBL/GenBank/DDBJ whole genome shotgun (WGS) entry which is preliminary data.</text>
</comment>
<dbReference type="AlphaFoldDB" id="A0AAD4KL91"/>
<keyword evidence="2" id="KW-1185">Reference proteome</keyword>
<protein>
    <submittedName>
        <fullName evidence="1">Thioesterase domain protein</fullName>
    </submittedName>
</protein>
<dbReference type="RefSeq" id="XP_046066887.1">
    <property type="nucleotide sequence ID" value="XM_046222452.1"/>
</dbReference>
<gene>
    <name evidence="1" type="ORF">BGW36DRAFT_58945</name>
</gene>
<sequence>MTGPTPKLYAGETLDTVSGFPTLYNFFPADASKPIVVFIPGAGHNARIAYGGHEGSSQKDFLAYWINGHGYGFLAVSYPLENTPAIMPAIAPQFRIRDWGKQAAEVTHHIIKQHNLSSRVVLLCWSMAGRIVVPYSIAAKSVGLHVDLFVSLAASPGMHGTRPPPPGITCSASGYAVYARMIELFLIQIHEQENNLNHGRTIIPDEVFKREYFGFTPVSLLGWNLGYDRATHGQKFSEDLFTSTKDAAVDQAENLPVIAALTGHSVLDARHLIMDQATWTFMLMQKFMRTIEISKGVHGLTQAQGTRLAKMAHSIPGRISMTIPGNHYFFIGECGARETAQAIIDSLEMAATLEHEFDTLLNS</sequence>
<organism evidence="1 2">
    <name type="scientific">Talaromyces proteolyticus</name>
    <dbReference type="NCBI Taxonomy" id="1131652"/>
    <lineage>
        <taxon>Eukaryota</taxon>
        <taxon>Fungi</taxon>
        <taxon>Dikarya</taxon>
        <taxon>Ascomycota</taxon>
        <taxon>Pezizomycotina</taxon>
        <taxon>Eurotiomycetes</taxon>
        <taxon>Eurotiomycetidae</taxon>
        <taxon>Eurotiales</taxon>
        <taxon>Trichocomaceae</taxon>
        <taxon>Talaromyces</taxon>
        <taxon>Talaromyces sect. Bacilispori</taxon>
    </lineage>
</organism>
<dbReference type="EMBL" id="JAJTJA010000013">
    <property type="protein sequence ID" value="KAH8690691.1"/>
    <property type="molecule type" value="Genomic_DNA"/>
</dbReference>
<dbReference type="Proteomes" id="UP001201262">
    <property type="component" value="Unassembled WGS sequence"/>
</dbReference>
<accession>A0AAD4KL91</accession>
<evidence type="ECO:0000313" key="1">
    <source>
        <dbReference type="EMBL" id="KAH8690691.1"/>
    </source>
</evidence>
<name>A0AAD4KL91_9EURO</name>
<dbReference type="GeneID" id="70252739"/>